<protein>
    <submittedName>
        <fullName evidence="2">Membrane protein</fullName>
    </submittedName>
</protein>
<accession>A0ABP9Q794</accession>
<keyword evidence="1" id="KW-0472">Membrane</keyword>
<evidence type="ECO:0000256" key="1">
    <source>
        <dbReference type="SAM" id="Phobius"/>
    </source>
</evidence>
<dbReference type="Proteomes" id="UP001500547">
    <property type="component" value="Unassembled WGS sequence"/>
</dbReference>
<gene>
    <name evidence="2" type="ORF">GCM10025770_00960</name>
</gene>
<feature type="transmembrane region" description="Helical" evidence="1">
    <location>
        <begin position="44"/>
        <end position="68"/>
    </location>
</feature>
<evidence type="ECO:0000313" key="3">
    <source>
        <dbReference type="Proteomes" id="UP001500547"/>
    </source>
</evidence>
<dbReference type="EMBL" id="BAABLD010000001">
    <property type="protein sequence ID" value="GAA5157565.1"/>
    <property type="molecule type" value="Genomic_DNA"/>
</dbReference>
<name>A0ABP9Q794_9RHOO</name>
<evidence type="ECO:0000313" key="2">
    <source>
        <dbReference type="EMBL" id="GAA5157565.1"/>
    </source>
</evidence>
<proteinExistence type="predicted"/>
<keyword evidence="1" id="KW-0812">Transmembrane</keyword>
<keyword evidence="3" id="KW-1185">Reference proteome</keyword>
<reference evidence="3" key="1">
    <citation type="journal article" date="2019" name="Int. J. Syst. Evol. Microbiol.">
        <title>The Global Catalogue of Microorganisms (GCM) 10K type strain sequencing project: providing services to taxonomists for standard genome sequencing and annotation.</title>
        <authorList>
            <consortium name="The Broad Institute Genomics Platform"/>
            <consortium name="The Broad Institute Genome Sequencing Center for Infectious Disease"/>
            <person name="Wu L."/>
            <person name="Ma J."/>
        </authorList>
    </citation>
    <scope>NUCLEOTIDE SEQUENCE [LARGE SCALE GENOMIC DNA]</scope>
    <source>
        <strain evidence="3">JCM 18715</strain>
    </source>
</reference>
<dbReference type="RefSeq" id="WP_345530853.1">
    <property type="nucleotide sequence ID" value="NZ_BAABLD010000001.1"/>
</dbReference>
<organism evidence="2 3">
    <name type="scientific">Viridibacterium curvum</name>
    <dbReference type="NCBI Taxonomy" id="1101404"/>
    <lineage>
        <taxon>Bacteria</taxon>
        <taxon>Pseudomonadati</taxon>
        <taxon>Pseudomonadota</taxon>
        <taxon>Betaproteobacteria</taxon>
        <taxon>Rhodocyclales</taxon>
        <taxon>Rhodocyclaceae</taxon>
        <taxon>Viridibacterium</taxon>
    </lineage>
</organism>
<keyword evidence="1" id="KW-1133">Transmembrane helix</keyword>
<sequence>MRRLILIFWPSFLAAGVAEVVFFTLIDPQTLYLLGEPVHASRIATYSTGFFAFWVLCAASSWATLFFARGRDDINQPH</sequence>
<comment type="caution">
    <text evidence="2">The sequence shown here is derived from an EMBL/GenBank/DDBJ whole genome shotgun (WGS) entry which is preliminary data.</text>
</comment>